<accession>A0AAX6DHH7</accession>
<evidence type="ECO:0000313" key="2">
    <source>
        <dbReference type="EMBL" id="KAJ6810016.1"/>
    </source>
</evidence>
<comment type="caution">
    <text evidence="1">The sequence shown here is derived from an EMBL/GenBank/DDBJ whole genome shotgun (WGS) entry which is preliminary data.</text>
</comment>
<gene>
    <name evidence="2" type="ORF">M6B38_157335</name>
    <name evidence="1" type="ORF">M6B38_245765</name>
</gene>
<evidence type="ECO:0000313" key="3">
    <source>
        <dbReference type="Proteomes" id="UP001140949"/>
    </source>
</evidence>
<sequence length="64" mass="7037">MTRVISQADNYHPHLIAPDQGYRHLIEGALSYLWASAEAFVNVAVYAVANEGIRLEIPEGPLTS</sequence>
<reference evidence="1" key="1">
    <citation type="journal article" date="2023" name="GigaByte">
        <title>Genome assembly of the bearded iris, Iris pallida Lam.</title>
        <authorList>
            <person name="Bruccoleri R.E."/>
            <person name="Oakeley E.J."/>
            <person name="Faust A.M.E."/>
            <person name="Altorfer M."/>
            <person name="Dessus-Babus S."/>
            <person name="Burckhardt D."/>
            <person name="Oertli M."/>
            <person name="Naumann U."/>
            <person name="Petersen F."/>
            <person name="Wong J."/>
        </authorList>
    </citation>
    <scope>NUCLEOTIDE SEQUENCE</scope>
    <source>
        <strain evidence="1">GSM-AAB239-AS_SAM_17_03QT</strain>
    </source>
</reference>
<dbReference type="AlphaFoldDB" id="A0AAX6DHH7"/>
<proteinExistence type="predicted"/>
<dbReference type="Proteomes" id="UP001140949">
    <property type="component" value="Unassembled WGS sequence"/>
</dbReference>
<dbReference type="EMBL" id="JANAVB010032619">
    <property type="protein sequence ID" value="KAJ6810016.1"/>
    <property type="molecule type" value="Genomic_DNA"/>
</dbReference>
<keyword evidence="3" id="KW-1185">Reference proteome</keyword>
<evidence type="ECO:0000313" key="1">
    <source>
        <dbReference type="EMBL" id="KAJ6791206.1"/>
    </source>
</evidence>
<name>A0AAX6DHH7_IRIPA</name>
<organism evidence="1 3">
    <name type="scientific">Iris pallida</name>
    <name type="common">Sweet iris</name>
    <dbReference type="NCBI Taxonomy" id="29817"/>
    <lineage>
        <taxon>Eukaryota</taxon>
        <taxon>Viridiplantae</taxon>
        <taxon>Streptophyta</taxon>
        <taxon>Embryophyta</taxon>
        <taxon>Tracheophyta</taxon>
        <taxon>Spermatophyta</taxon>
        <taxon>Magnoliopsida</taxon>
        <taxon>Liliopsida</taxon>
        <taxon>Asparagales</taxon>
        <taxon>Iridaceae</taxon>
        <taxon>Iridoideae</taxon>
        <taxon>Irideae</taxon>
        <taxon>Iris</taxon>
    </lineage>
</organism>
<protein>
    <submittedName>
        <fullName evidence="1">Dynamin-related protein 1E</fullName>
    </submittedName>
</protein>
<reference evidence="1" key="2">
    <citation type="submission" date="2023-04" db="EMBL/GenBank/DDBJ databases">
        <authorList>
            <person name="Bruccoleri R.E."/>
            <person name="Oakeley E.J."/>
            <person name="Faust A.-M."/>
            <person name="Dessus-Babus S."/>
            <person name="Altorfer M."/>
            <person name="Burckhardt D."/>
            <person name="Oertli M."/>
            <person name="Naumann U."/>
            <person name="Petersen F."/>
            <person name="Wong J."/>
        </authorList>
    </citation>
    <scope>NUCLEOTIDE SEQUENCE</scope>
    <source>
        <strain evidence="1">GSM-AAB239-AS_SAM_17_03QT</strain>
        <tissue evidence="1">Leaf</tissue>
    </source>
</reference>
<dbReference type="EMBL" id="JANAVB010044579">
    <property type="protein sequence ID" value="KAJ6791206.1"/>
    <property type="molecule type" value="Genomic_DNA"/>
</dbReference>